<comment type="caution">
    <text evidence="3">The sequence shown here is derived from an EMBL/GenBank/DDBJ whole genome shotgun (WGS) entry which is preliminary data.</text>
</comment>
<dbReference type="Pfam" id="PF03795">
    <property type="entry name" value="YCII"/>
    <property type="match status" value="1"/>
</dbReference>
<accession>A0ABU3AED9</accession>
<evidence type="ECO:0000256" key="1">
    <source>
        <dbReference type="ARBA" id="ARBA00007689"/>
    </source>
</evidence>
<dbReference type="EMBL" id="JAVRHR010000003">
    <property type="protein sequence ID" value="MDT0608165.1"/>
    <property type="molecule type" value="Genomic_DNA"/>
</dbReference>
<keyword evidence="4" id="KW-1185">Reference proteome</keyword>
<dbReference type="InterPro" id="IPR011008">
    <property type="entry name" value="Dimeric_a/b-barrel"/>
</dbReference>
<evidence type="ECO:0000313" key="3">
    <source>
        <dbReference type="EMBL" id="MDT0608165.1"/>
    </source>
</evidence>
<sequence>MKTEQKFMMIFRYIPNPDYRPTPQEIEQMRQDWGSFIGNIAIKEKLESTYQLGFDGKQINSDLSIKEGVLISEEKMISGNMIVKANSLDEAVAMAKDSPILKMGGTVEVRNIIPMKN</sequence>
<feature type="domain" description="YCII-related" evidence="2">
    <location>
        <begin position="68"/>
        <end position="116"/>
    </location>
</feature>
<evidence type="ECO:0000259" key="2">
    <source>
        <dbReference type="Pfam" id="PF03795"/>
    </source>
</evidence>
<proteinExistence type="inferred from homology"/>
<evidence type="ECO:0000313" key="4">
    <source>
        <dbReference type="Proteomes" id="UP001255246"/>
    </source>
</evidence>
<dbReference type="SUPFAM" id="SSF54909">
    <property type="entry name" value="Dimeric alpha+beta barrel"/>
    <property type="match status" value="1"/>
</dbReference>
<comment type="similarity">
    <text evidence="1">Belongs to the YciI family.</text>
</comment>
<dbReference type="RefSeq" id="WP_311352643.1">
    <property type="nucleotide sequence ID" value="NZ_JAVRHR010000003.1"/>
</dbReference>
<gene>
    <name evidence="3" type="ORF">RM706_14055</name>
</gene>
<organism evidence="3 4">
    <name type="scientific">Croceitalea rosinachiae</name>
    <dbReference type="NCBI Taxonomy" id="3075596"/>
    <lineage>
        <taxon>Bacteria</taxon>
        <taxon>Pseudomonadati</taxon>
        <taxon>Bacteroidota</taxon>
        <taxon>Flavobacteriia</taxon>
        <taxon>Flavobacteriales</taxon>
        <taxon>Flavobacteriaceae</taxon>
        <taxon>Croceitalea</taxon>
    </lineage>
</organism>
<dbReference type="InterPro" id="IPR005545">
    <property type="entry name" value="YCII"/>
</dbReference>
<dbReference type="Proteomes" id="UP001255246">
    <property type="component" value="Unassembled WGS sequence"/>
</dbReference>
<reference evidence="3 4" key="1">
    <citation type="submission" date="2023-09" db="EMBL/GenBank/DDBJ databases">
        <authorList>
            <person name="Rey-Velasco X."/>
        </authorList>
    </citation>
    <scope>NUCLEOTIDE SEQUENCE [LARGE SCALE GENOMIC DNA]</scope>
    <source>
        <strain evidence="3 4">F388</strain>
    </source>
</reference>
<protein>
    <submittedName>
        <fullName evidence="3">YciI family protein</fullName>
    </submittedName>
</protein>
<dbReference type="Gene3D" id="3.30.70.1060">
    <property type="entry name" value="Dimeric alpha+beta barrel"/>
    <property type="match status" value="1"/>
</dbReference>
<name>A0ABU3AED9_9FLAO</name>